<feature type="compositionally biased region" description="Low complexity" evidence="1">
    <location>
        <begin position="27"/>
        <end position="47"/>
    </location>
</feature>
<accession>A0A7I4YK87</accession>
<proteinExistence type="predicted"/>
<feature type="compositionally biased region" description="Low complexity" evidence="1">
    <location>
        <begin position="138"/>
        <end position="154"/>
    </location>
</feature>
<keyword evidence="2" id="KW-0732">Signal</keyword>
<sequence>WDQKMRITLVILLAYAVIQANAEQPDDPGNPTTTGTAATTAPAGNGTVTDAASPTAPAGNGTVTDAASPTAPAGNGTVTDAASPTAPAGNGTVTDAASPTAPAGNGTVTDAASPTAPAGNGTVTDAGKSTTSTLPKQSTSTAAPTTTTPLPLTSFHRENNITAVDGKLLLQRSVALSSEVQSLIDEINFLEASVNATNSPYFDQMTQMQANATQMNATLYELLGQLKIQNERYANLNVTVATISGFYACFAESNCVTPTPTTTPFISTVTPPLGKCTDIEKEPVTTEHHPYIVPNVTNVRCSDLFDAGDGFNVVFEANVTIAGTGAALNIINARTGVILKSITATSVETVDTRVSSAQIAYSANWLSSIELNITYYSVNQSDPCAEPDVCGKGTCTINPNTGGVLCICPACDSGDHCESEVNPCDAATAKRKCRVGQSTAPGFCVVDDSITEYCAYKCNCTYPIEGVTNQCGTEPSSLLQYARWWQPPQDIVQRMWQKLW</sequence>
<dbReference type="InterPro" id="IPR000742">
    <property type="entry name" value="EGF"/>
</dbReference>
<dbReference type="Proteomes" id="UP000025227">
    <property type="component" value="Unplaced"/>
</dbReference>
<feature type="domain" description="EGF-like" evidence="3">
    <location>
        <begin position="406"/>
        <end position="417"/>
    </location>
</feature>
<dbReference type="AlphaFoldDB" id="A0A7I4YK87"/>
<evidence type="ECO:0000256" key="2">
    <source>
        <dbReference type="SAM" id="SignalP"/>
    </source>
</evidence>
<evidence type="ECO:0000313" key="5">
    <source>
        <dbReference type="WBParaSite" id="HCON_00111050-00001"/>
    </source>
</evidence>
<evidence type="ECO:0000256" key="1">
    <source>
        <dbReference type="SAM" id="MobiDB-lite"/>
    </source>
</evidence>
<keyword evidence="4" id="KW-1185">Reference proteome</keyword>
<evidence type="ECO:0000313" key="4">
    <source>
        <dbReference type="Proteomes" id="UP000025227"/>
    </source>
</evidence>
<dbReference type="PROSITE" id="PS00022">
    <property type="entry name" value="EGF_1"/>
    <property type="match status" value="1"/>
</dbReference>
<dbReference type="OMA" id="VQYCECK"/>
<feature type="chain" id="PRO_5029657608" evidence="2">
    <location>
        <begin position="23"/>
        <end position="500"/>
    </location>
</feature>
<dbReference type="WBParaSite" id="HCON_00111050-00001">
    <property type="protein sequence ID" value="HCON_00111050-00001"/>
    <property type="gene ID" value="HCON_00111050"/>
</dbReference>
<protein>
    <submittedName>
        <fullName evidence="5">EGF-like domain-containing protein</fullName>
    </submittedName>
</protein>
<feature type="signal peptide" evidence="2">
    <location>
        <begin position="1"/>
        <end position="22"/>
    </location>
</feature>
<name>A0A7I4YK87_HAECO</name>
<reference evidence="5" key="1">
    <citation type="submission" date="2020-12" db="UniProtKB">
        <authorList>
            <consortium name="WormBaseParasite"/>
        </authorList>
    </citation>
    <scope>IDENTIFICATION</scope>
    <source>
        <strain evidence="5">MHco3</strain>
    </source>
</reference>
<organism evidence="4 5">
    <name type="scientific">Haemonchus contortus</name>
    <name type="common">Barber pole worm</name>
    <dbReference type="NCBI Taxonomy" id="6289"/>
    <lineage>
        <taxon>Eukaryota</taxon>
        <taxon>Metazoa</taxon>
        <taxon>Ecdysozoa</taxon>
        <taxon>Nematoda</taxon>
        <taxon>Chromadorea</taxon>
        <taxon>Rhabditida</taxon>
        <taxon>Rhabditina</taxon>
        <taxon>Rhabditomorpha</taxon>
        <taxon>Strongyloidea</taxon>
        <taxon>Trichostrongylidae</taxon>
        <taxon>Haemonchus</taxon>
    </lineage>
</organism>
<feature type="region of interest" description="Disordered" evidence="1">
    <location>
        <begin position="22"/>
        <end position="154"/>
    </location>
</feature>
<feature type="compositionally biased region" description="Polar residues" evidence="1">
    <location>
        <begin position="121"/>
        <end position="137"/>
    </location>
</feature>
<evidence type="ECO:0000259" key="3">
    <source>
        <dbReference type="PROSITE" id="PS00022"/>
    </source>
</evidence>